<sequence length="293" mass="33493">MTPNNQMSPSRLLNYICAVILFTLFSKVYAAQVPIYIRNDVFNDYIEFLNDRNVINIEDYSGKNARRDVADIIIALQSLHLGGFKHNFDISSGNVNFRNTKMLQSGELLISLDSYWLTDAKAIEQDVYISSPVIRQGEYVAGVYTSPNNVKTLATQRLTDFHKLTGVSTPKWRTDWETMTSLNLAELIQEDQWISMARLVSQGWVDFMLMPFHQDTKQDYKIYKVHLVPVPNIAIMLNGSRHFVVSKHHPLGESAIKALEKGMAILRQQGRIKKAYIQAGFFVDTKEVNILNK</sequence>
<dbReference type="EMBL" id="JAWCUA010000001">
    <property type="protein sequence ID" value="MDU0111443.1"/>
    <property type="molecule type" value="Genomic_DNA"/>
</dbReference>
<evidence type="ECO:0000313" key="1">
    <source>
        <dbReference type="EMBL" id="MDU0111443.1"/>
    </source>
</evidence>
<name>A0ABU3QWN3_9GAMM</name>
<protein>
    <recommendedName>
        <fullName evidence="3">Solute-binding protein family 3/N-terminal domain-containing protein</fullName>
    </recommendedName>
</protein>
<dbReference type="RefSeq" id="WP_315945407.1">
    <property type="nucleotide sequence ID" value="NZ_JAWCUA010000001.1"/>
</dbReference>
<proteinExistence type="predicted"/>
<evidence type="ECO:0008006" key="3">
    <source>
        <dbReference type="Google" id="ProtNLM"/>
    </source>
</evidence>
<keyword evidence="2" id="KW-1185">Reference proteome</keyword>
<evidence type="ECO:0000313" key="2">
    <source>
        <dbReference type="Proteomes" id="UP001257914"/>
    </source>
</evidence>
<organism evidence="1 2">
    <name type="scientific">Psychrosphaera aquimarina</name>
    <dbReference type="NCBI Taxonomy" id="2044854"/>
    <lineage>
        <taxon>Bacteria</taxon>
        <taxon>Pseudomonadati</taxon>
        <taxon>Pseudomonadota</taxon>
        <taxon>Gammaproteobacteria</taxon>
        <taxon>Alteromonadales</taxon>
        <taxon>Pseudoalteromonadaceae</taxon>
        <taxon>Psychrosphaera</taxon>
    </lineage>
</organism>
<reference evidence="1 2" key="1">
    <citation type="submission" date="2023-10" db="EMBL/GenBank/DDBJ databases">
        <title>Psychrosphaera aquimaarina strain SW33 isolated from seawater.</title>
        <authorList>
            <person name="Bayburt H."/>
            <person name="Kim J.M."/>
            <person name="Choi B.J."/>
            <person name="Jeon C.O."/>
        </authorList>
    </citation>
    <scope>NUCLEOTIDE SEQUENCE [LARGE SCALE GENOMIC DNA]</scope>
    <source>
        <strain evidence="1 2">KCTC 52743</strain>
    </source>
</reference>
<comment type="caution">
    <text evidence="1">The sequence shown here is derived from an EMBL/GenBank/DDBJ whole genome shotgun (WGS) entry which is preliminary data.</text>
</comment>
<dbReference type="Proteomes" id="UP001257914">
    <property type="component" value="Unassembled WGS sequence"/>
</dbReference>
<accession>A0ABU3QWN3</accession>
<gene>
    <name evidence="1" type="ORF">RT723_00035</name>
</gene>